<dbReference type="PANTHER" id="PTHR23131">
    <property type="entry name" value="ENDORIBONUCLEASE LACTB2"/>
    <property type="match status" value="1"/>
</dbReference>
<gene>
    <name evidence="2" type="ORF">QGM71_17110</name>
</gene>
<protein>
    <submittedName>
        <fullName evidence="2">MBL fold metallo-hydrolase</fullName>
    </submittedName>
</protein>
<comment type="caution">
    <text evidence="2">The sequence shown here is derived from an EMBL/GenBank/DDBJ whole genome shotgun (WGS) entry which is preliminary data.</text>
</comment>
<evidence type="ECO:0000313" key="3">
    <source>
        <dbReference type="Proteomes" id="UP001335737"/>
    </source>
</evidence>
<feature type="domain" description="Metallo-beta-lactamase" evidence="1">
    <location>
        <begin position="24"/>
        <end position="231"/>
    </location>
</feature>
<dbReference type="RefSeq" id="WP_327608759.1">
    <property type="nucleotide sequence ID" value="NZ_JARZFX010000011.1"/>
</dbReference>
<keyword evidence="3" id="KW-1185">Reference proteome</keyword>
<dbReference type="InterPro" id="IPR050662">
    <property type="entry name" value="Sec-metab_biosynth-thioest"/>
</dbReference>
<dbReference type="Gene3D" id="1.10.10.10">
    <property type="entry name" value="Winged helix-like DNA-binding domain superfamily/Winged helix DNA-binding domain"/>
    <property type="match status" value="1"/>
</dbReference>
<dbReference type="CDD" id="cd07725">
    <property type="entry name" value="TTHA1429-like_MBL-fold"/>
    <property type="match status" value="1"/>
</dbReference>
<dbReference type="InterPro" id="IPR048933">
    <property type="entry name" value="B_lactamase-like_C"/>
</dbReference>
<evidence type="ECO:0000313" key="2">
    <source>
        <dbReference type="EMBL" id="MEC5425207.1"/>
    </source>
</evidence>
<evidence type="ECO:0000259" key="1">
    <source>
        <dbReference type="SMART" id="SM00849"/>
    </source>
</evidence>
<dbReference type="EMBL" id="JARZFX010000011">
    <property type="protein sequence ID" value="MEC5425207.1"/>
    <property type="molecule type" value="Genomic_DNA"/>
</dbReference>
<name>A0ABU6KL88_9BACI</name>
<dbReference type="Pfam" id="PF00753">
    <property type="entry name" value="Lactamase_B"/>
    <property type="match status" value="1"/>
</dbReference>
<dbReference type="PANTHER" id="PTHR23131:SF4">
    <property type="entry name" value="METALLO-BETA-LACTAMASE SUPERFAMILY POTEIN"/>
    <property type="match status" value="1"/>
</dbReference>
<dbReference type="InterPro" id="IPR036866">
    <property type="entry name" value="RibonucZ/Hydroxyglut_hydro"/>
</dbReference>
<organism evidence="2 3">
    <name type="scientific">Virgibacillus tibetensis</name>
    <dbReference type="NCBI Taxonomy" id="3042313"/>
    <lineage>
        <taxon>Bacteria</taxon>
        <taxon>Bacillati</taxon>
        <taxon>Bacillota</taxon>
        <taxon>Bacilli</taxon>
        <taxon>Bacillales</taxon>
        <taxon>Bacillaceae</taxon>
        <taxon>Virgibacillus</taxon>
    </lineage>
</organism>
<dbReference type="SUPFAM" id="SSF56281">
    <property type="entry name" value="Metallo-hydrolase/oxidoreductase"/>
    <property type="match status" value="1"/>
</dbReference>
<accession>A0ABU6KL88</accession>
<dbReference type="InterPro" id="IPR001279">
    <property type="entry name" value="Metallo-B-lactamas"/>
</dbReference>
<reference evidence="2 3" key="1">
    <citation type="journal article" date="2024" name="Int. J. Syst. Evol. Microbiol.">
        <title>Virgibacillus tibetensis sp. nov., isolated from salt lake on the Tibetan Plateau of China.</title>
        <authorList>
            <person name="Phurbu D."/>
            <person name="Liu Z.-X."/>
            <person name="Wang R."/>
            <person name="Zheng Y.-Y."/>
            <person name="Liu H.-C."/>
            <person name="Zhou Y.-G."/>
            <person name="Yu Y.-J."/>
            <person name="Li A.-H."/>
        </authorList>
    </citation>
    <scope>NUCLEOTIDE SEQUENCE [LARGE SCALE GENOMIC DNA]</scope>
    <source>
        <strain evidence="2 3">C22-A2</strain>
    </source>
</reference>
<dbReference type="Pfam" id="PF21221">
    <property type="entry name" value="B_lactamase-like_C"/>
    <property type="match status" value="1"/>
</dbReference>
<dbReference type="SMART" id="SM00849">
    <property type="entry name" value="Lactamase_B"/>
    <property type="match status" value="1"/>
</dbReference>
<sequence>MNDKLLEEYNLKLVKLDLPFRLNHVNCFIAEGENGWKVIDAGLHNKQTVKRWEDELAGKEVTDILVTHYHPDHFGYVGALQEKTGAKVSMTKIDEANGMQSWQDASIRKLKDNYILAGIPNEISAEMTSNTNEFTPLVTPYPEVDHYFQEGEMVNLGSYDYEVIFTPGHSDGMVVFYNKEKNMLLSTDHILPKITPNISYWFHGDPNPLGSYLQSLDKIKKLDVDFVIPSHGEPFYGANKRIDEIKSHHEDRLIQTVEGVRSGGTVYDTCQKLFQKKLTIHEMRFAIGETLAHLEFLRYEGNCHREIRSGEYWYYS</sequence>
<dbReference type="Gene3D" id="3.60.15.10">
    <property type="entry name" value="Ribonuclease Z/Hydroxyacylglutathione hydrolase-like"/>
    <property type="match status" value="1"/>
</dbReference>
<dbReference type="InterPro" id="IPR036388">
    <property type="entry name" value="WH-like_DNA-bd_sf"/>
</dbReference>
<proteinExistence type="predicted"/>
<dbReference type="Proteomes" id="UP001335737">
    <property type="component" value="Unassembled WGS sequence"/>
</dbReference>